<evidence type="ECO:0000313" key="3">
    <source>
        <dbReference type="Proteomes" id="UP001476807"/>
    </source>
</evidence>
<feature type="compositionally biased region" description="Basic and acidic residues" evidence="1">
    <location>
        <begin position="17"/>
        <end position="60"/>
    </location>
</feature>
<feature type="compositionally biased region" description="Basic and acidic residues" evidence="1">
    <location>
        <begin position="188"/>
        <end position="201"/>
    </location>
</feature>
<dbReference type="RefSeq" id="WP_350411934.1">
    <property type="nucleotide sequence ID" value="NZ_JBEOKT010000006.1"/>
</dbReference>
<comment type="caution">
    <text evidence="2">The sequence shown here is derived from an EMBL/GenBank/DDBJ whole genome shotgun (WGS) entry which is preliminary data.</text>
</comment>
<feature type="region of interest" description="Disordered" evidence="1">
    <location>
        <begin position="1"/>
        <end position="72"/>
    </location>
</feature>
<feature type="compositionally biased region" description="Polar residues" evidence="1">
    <location>
        <begin position="202"/>
        <end position="224"/>
    </location>
</feature>
<proteinExistence type="predicted"/>
<dbReference type="Proteomes" id="UP001476807">
    <property type="component" value="Unassembled WGS sequence"/>
</dbReference>
<name>A0ABV1RT40_9BACT</name>
<sequence>MERYDRDNYYHSGLGAENRRDWDRSTRDGDFGRDYENRFRTDRDRNEEYRRRNQDMRDNYNRNVKGDTGGLSNIRQSYGISGFGSQGRFTDTGEDIAQRMRRDRDRLHDQGYGSGRISGYSGSAFGGSNYSAHGDFSGSSDYGAMSGGEGNVEDYVSMSGYGGGRGNFSGSSGRDASDYSRRSYGNRYGDEGAGFERRTSDFESNTNVGRYSPDNQRSLYTSFSDIRHKDSENVRYGRSQNSGGYETYEPYNR</sequence>
<organism evidence="2 3">
    <name type="scientific">Pontibacter populi</name>
    <dbReference type="NCBI Taxonomy" id="890055"/>
    <lineage>
        <taxon>Bacteria</taxon>
        <taxon>Pseudomonadati</taxon>
        <taxon>Bacteroidota</taxon>
        <taxon>Cytophagia</taxon>
        <taxon>Cytophagales</taxon>
        <taxon>Hymenobacteraceae</taxon>
        <taxon>Pontibacter</taxon>
    </lineage>
</organism>
<evidence type="ECO:0000256" key="1">
    <source>
        <dbReference type="SAM" id="MobiDB-lite"/>
    </source>
</evidence>
<evidence type="ECO:0000313" key="2">
    <source>
        <dbReference type="EMBL" id="MER2997534.1"/>
    </source>
</evidence>
<reference evidence="2 3" key="1">
    <citation type="submission" date="2024-06" db="EMBL/GenBank/DDBJ databases">
        <title>Pontibacter populi HYL7-15.</title>
        <authorList>
            <person name="Kim M.K."/>
        </authorList>
    </citation>
    <scope>NUCLEOTIDE SEQUENCE [LARGE SCALE GENOMIC DNA]</scope>
    <source>
        <strain evidence="2 3">HYL7-15</strain>
    </source>
</reference>
<dbReference type="EMBL" id="JBEOKT010000006">
    <property type="protein sequence ID" value="MER2997534.1"/>
    <property type="molecule type" value="Genomic_DNA"/>
</dbReference>
<feature type="region of interest" description="Disordered" evidence="1">
    <location>
        <begin position="165"/>
        <end position="253"/>
    </location>
</feature>
<evidence type="ECO:0008006" key="4">
    <source>
        <dbReference type="Google" id="ProtNLM"/>
    </source>
</evidence>
<feature type="compositionally biased region" description="Basic and acidic residues" evidence="1">
    <location>
        <begin position="225"/>
        <end position="235"/>
    </location>
</feature>
<accession>A0ABV1RT40</accession>
<protein>
    <recommendedName>
        <fullName evidence="4">SWFGD domain-containing protein</fullName>
    </recommendedName>
</protein>
<gene>
    <name evidence="2" type="ORF">ABS362_08245</name>
</gene>
<keyword evidence="3" id="KW-1185">Reference proteome</keyword>